<gene>
    <name evidence="9" type="ORF">OD355_12025</name>
</gene>
<name>A0AAE3LKS5_9BACT</name>
<dbReference type="InterPro" id="IPR006050">
    <property type="entry name" value="DNA_photolyase_N"/>
</dbReference>
<dbReference type="Gene3D" id="1.10.579.10">
    <property type="entry name" value="DNA Cyclobutane Dipyrimidine Photolyase, subunit A, domain 3"/>
    <property type="match status" value="1"/>
</dbReference>
<keyword evidence="3 5" id="KW-0274">FAD</keyword>
<protein>
    <submittedName>
        <fullName evidence="9">DNA photolyase family protein</fullName>
    </submittedName>
</protein>
<dbReference type="Gene3D" id="1.25.40.80">
    <property type="match status" value="1"/>
</dbReference>
<dbReference type="SUPFAM" id="SSF48173">
    <property type="entry name" value="Cryptochrome/photolyase FAD-binding domain"/>
    <property type="match status" value="1"/>
</dbReference>
<feature type="binding site" evidence="5">
    <location>
        <begin position="353"/>
        <end position="355"/>
    </location>
    <ligand>
        <name>FAD</name>
        <dbReference type="ChEBI" id="CHEBI:57692"/>
    </ligand>
</feature>
<dbReference type="GO" id="GO:0009416">
    <property type="term" value="P:response to light stimulus"/>
    <property type="evidence" value="ECO:0007669"/>
    <property type="project" value="TreeGrafter"/>
</dbReference>
<feature type="domain" description="Photolyase/cryptochrome alpha/beta" evidence="8">
    <location>
        <begin position="4"/>
        <end position="134"/>
    </location>
</feature>
<evidence type="ECO:0000256" key="1">
    <source>
        <dbReference type="ARBA" id="ARBA00001932"/>
    </source>
</evidence>
<dbReference type="Proteomes" id="UP001209317">
    <property type="component" value="Unassembled WGS sequence"/>
</dbReference>
<dbReference type="RefSeq" id="WP_263038734.1">
    <property type="nucleotide sequence ID" value="NZ_JAOTPL010000021.1"/>
</dbReference>
<dbReference type="PROSITE" id="PS00691">
    <property type="entry name" value="DNA_PHOTOLYASES_1_2"/>
    <property type="match status" value="1"/>
</dbReference>
<evidence type="ECO:0000256" key="7">
    <source>
        <dbReference type="RuleBase" id="RU004182"/>
    </source>
</evidence>
<dbReference type="PANTHER" id="PTHR11455:SF9">
    <property type="entry name" value="CRYPTOCHROME CIRCADIAN CLOCK 5 ISOFORM X1"/>
    <property type="match status" value="1"/>
</dbReference>
<dbReference type="PROSITE" id="PS51645">
    <property type="entry name" value="PHR_CRY_ALPHA_BETA"/>
    <property type="match status" value="1"/>
</dbReference>
<evidence type="ECO:0000259" key="8">
    <source>
        <dbReference type="PROSITE" id="PS51645"/>
    </source>
</evidence>
<organism evidence="9 10">
    <name type="scientific">Haoranjiania flava</name>
    <dbReference type="NCBI Taxonomy" id="1856322"/>
    <lineage>
        <taxon>Bacteria</taxon>
        <taxon>Pseudomonadati</taxon>
        <taxon>Bacteroidota</taxon>
        <taxon>Chitinophagia</taxon>
        <taxon>Chitinophagales</taxon>
        <taxon>Chitinophagaceae</taxon>
        <taxon>Haoranjiania</taxon>
    </lineage>
</organism>
<feature type="binding site" evidence="5">
    <location>
        <position position="213"/>
    </location>
    <ligand>
        <name>FAD</name>
        <dbReference type="ChEBI" id="CHEBI:57692"/>
    </ligand>
</feature>
<dbReference type="InterPro" id="IPR002081">
    <property type="entry name" value="Cryptochrome/DNA_photolyase_1"/>
</dbReference>
<keyword evidence="10" id="KW-1185">Reference proteome</keyword>
<dbReference type="InterPro" id="IPR014729">
    <property type="entry name" value="Rossmann-like_a/b/a_fold"/>
</dbReference>
<dbReference type="GO" id="GO:0003677">
    <property type="term" value="F:DNA binding"/>
    <property type="evidence" value="ECO:0007669"/>
    <property type="project" value="TreeGrafter"/>
</dbReference>
<dbReference type="InterPro" id="IPR036134">
    <property type="entry name" value="Crypto/Photolyase_FAD-like_sf"/>
</dbReference>
<dbReference type="InterPro" id="IPR018394">
    <property type="entry name" value="DNA_photolyase_1_CS_C"/>
</dbReference>
<comment type="caution">
    <text evidence="9">The sequence shown here is derived from an EMBL/GenBank/DDBJ whole genome shotgun (WGS) entry which is preliminary data.</text>
</comment>
<dbReference type="GO" id="GO:0006139">
    <property type="term" value="P:nucleobase-containing compound metabolic process"/>
    <property type="evidence" value="ECO:0007669"/>
    <property type="project" value="UniProtKB-ARBA"/>
</dbReference>
<feature type="binding site" evidence="5">
    <location>
        <position position="253"/>
    </location>
    <ligand>
        <name>FAD</name>
        <dbReference type="ChEBI" id="CHEBI:57692"/>
    </ligand>
</feature>
<evidence type="ECO:0000313" key="9">
    <source>
        <dbReference type="EMBL" id="MCU7695247.1"/>
    </source>
</evidence>
<evidence type="ECO:0000256" key="5">
    <source>
        <dbReference type="PIRSR" id="PIRSR602081-1"/>
    </source>
</evidence>
<dbReference type="EMBL" id="JAOTPL010000021">
    <property type="protein sequence ID" value="MCU7695247.1"/>
    <property type="molecule type" value="Genomic_DNA"/>
</dbReference>
<dbReference type="Pfam" id="PF03441">
    <property type="entry name" value="FAD_binding_7"/>
    <property type="match status" value="1"/>
</dbReference>
<keyword evidence="2 5" id="KW-0285">Flavoprotein</keyword>
<dbReference type="InterPro" id="IPR036155">
    <property type="entry name" value="Crypto/Photolyase_N_sf"/>
</dbReference>
<comment type="similarity">
    <text evidence="7">Belongs to the DNA photolyase family.</text>
</comment>
<dbReference type="GO" id="GO:0006950">
    <property type="term" value="P:response to stress"/>
    <property type="evidence" value="ECO:0007669"/>
    <property type="project" value="UniProtKB-ARBA"/>
</dbReference>
<keyword evidence="4 7" id="KW-0157">Chromophore</keyword>
<evidence type="ECO:0000256" key="2">
    <source>
        <dbReference type="ARBA" id="ARBA00022630"/>
    </source>
</evidence>
<dbReference type="GO" id="GO:0071949">
    <property type="term" value="F:FAD binding"/>
    <property type="evidence" value="ECO:0007669"/>
    <property type="project" value="TreeGrafter"/>
</dbReference>
<feature type="site" description="Electron transfer via tryptophanyl radical" evidence="6">
    <location>
        <position position="340"/>
    </location>
</feature>
<comment type="cofactor">
    <cofactor evidence="5">
        <name>FAD</name>
        <dbReference type="ChEBI" id="CHEBI:57692"/>
    </cofactor>
    <text evidence="5">Binds 1 FAD per subunit.</text>
</comment>
<feature type="binding site" evidence="5">
    <location>
        <begin position="256"/>
        <end position="263"/>
    </location>
    <ligand>
        <name>FAD</name>
        <dbReference type="ChEBI" id="CHEBI:57692"/>
    </ligand>
</feature>
<evidence type="ECO:0000313" key="10">
    <source>
        <dbReference type="Proteomes" id="UP001209317"/>
    </source>
</evidence>
<dbReference type="InterPro" id="IPR005101">
    <property type="entry name" value="Cryptochr/Photolyase_FAD-bd"/>
</dbReference>
<dbReference type="Gene3D" id="3.40.50.620">
    <property type="entry name" value="HUPs"/>
    <property type="match status" value="1"/>
</dbReference>
<proteinExistence type="inferred from homology"/>
<comment type="cofactor">
    <cofactor evidence="1">
        <name>(6R)-5,10-methylene-5,6,7,8-tetrahydrofolate</name>
        <dbReference type="ChEBI" id="CHEBI:15636"/>
    </cofactor>
</comment>
<accession>A0AAE3LKS5</accession>
<dbReference type="PRINTS" id="PR00147">
    <property type="entry name" value="DNAPHOTLYASE"/>
</dbReference>
<evidence type="ECO:0000256" key="6">
    <source>
        <dbReference type="PIRSR" id="PIRSR602081-2"/>
    </source>
</evidence>
<dbReference type="PROSITE" id="PS00394">
    <property type="entry name" value="DNA_PHOTOLYASES_1_1"/>
    <property type="match status" value="1"/>
</dbReference>
<dbReference type="AlphaFoldDB" id="A0AAE3LKS5"/>
<dbReference type="SUPFAM" id="SSF52425">
    <property type="entry name" value="Cryptochrome/photolyase, N-terminal domain"/>
    <property type="match status" value="1"/>
</dbReference>
<feature type="site" description="Electron transfer via tryptophanyl radical" evidence="6">
    <location>
        <position position="287"/>
    </location>
</feature>
<evidence type="ECO:0000256" key="4">
    <source>
        <dbReference type="ARBA" id="ARBA00022991"/>
    </source>
</evidence>
<dbReference type="Pfam" id="PF00875">
    <property type="entry name" value="DNA_photolyase"/>
    <property type="match status" value="1"/>
</dbReference>
<reference evidence="9" key="1">
    <citation type="submission" date="2022-10" db="EMBL/GenBank/DDBJ databases">
        <authorList>
            <person name="Kim H.S."/>
            <person name="Kim J.-S."/>
            <person name="Suh M.K."/>
            <person name="Eom M.K."/>
            <person name="Lee J.-S."/>
        </authorList>
    </citation>
    <scope>NUCLEOTIDE SEQUENCE</scope>
    <source>
        <strain evidence="9">LIP-5</strain>
    </source>
</reference>
<sequence length="440" mass="51957">MRSKISIFWFRRDLRLEDNVGLSQALSNQTPVLPLFIFDTDILEKLEDTSDRRLDYIHQALVKINKELKTFASTLNTFYGKPLNVFKNLAETYAIEAVYCNQDYEPQAIKRDTEICQYCKEQNIAFRVFKDQVIFHKTDIVKNDAAPYTVYTPYSKKWKALLAEKDYKPHRADFSKFLKQDFAEIHSQEAIGFKQTGIHFETPELDAKIIDEYHQYRDFPALQRTTQLGIALRFGTISVRKTVAFALQHNQTWLNELIWREFFMQILYHFPKVANQSFKAKYDFIQWRNNEQEFKWWCEGKTGYPIVDAGMRQLNKTGYMHNRVRMIVASFLCKHLLIDWRWGEAYFAQKLNDYDLSANNGNWQWAAGCGCDAAPYFRVFNPALQTEKFDKNLAYIKKWLPEFGTNDYPEPIVEHRFARDRALLAYKKALQSTDQPPSLF</sequence>
<dbReference type="PANTHER" id="PTHR11455">
    <property type="entry name" value="CRYPTOCHROME"/>
    <property type="match status" value="1"/>
</dbReference>
<feature type="site" description="Electron transfer via tryptophanyl radical" evidence="6">
    <location>
        <position position="363"/>
    </location>
</feature>
<dbReference type="GO" id="GO:0003904">
    <property type="term" value="F:deoxyribodipyrimidine photo-lyase activity"/>
    <property type="evidence" value="ECO:0007669"/>
    <property type="project" value="TreeGrafter"/>
</dbReference>
<evidence type="ECO:0000256" key="3">
    <source>
        <dbReference type="ARBA" id="ARBA00022827"/>
    </source>
</evidence>